<feature type="compositionally biased region" description="Basic and acidic residues" evidence="2">
    <location>
        <begin position="226"/>
        <end position="237"/>
    </location>
</feature>
<dbReference type="PANTHER" id="PTHR22100">
    <property type="entry name" value="WINGS APART-LIKE PROTEIN HOMOLOG"/>
    <property type="match status" value="1"/>
</dbReference>
<feature type="region of interest" description="Disordered" evidence="2">
    <location>
        <begin position="61"/>
        <end position="519"/>
    </location>
</feature>
<dbReference type="AlphaFoldDB" id="A0A8H6VJP3"/>
<feature type="compositionally biased region" description="Low complexity" evidence="2">
    <location>
        <begin position="364"/>
        <end position="375"/>
    </location>
</feature>
<feature type="compositionally biased region" description="Basic and acidic residues" evidence="2">
    <location>
        <begin position="337"/>
        <end position="348"/>
    </location>
</feature>
<accession>A0A8H6VJP3</accession>
<organism evidence="4 5">
    <name type="scientific">Pseudocercospora fuligena</name>
    <dbReference type="NCBI Taxonomy" id="685502"/>
    <lineage>
        <taxon>Eukaryota</taxon>
        <taxon>Fungi</taxon>
        <taxon>Dikarya</taxon>
        <taxon>Ascomycota</taxon>
        <taxon>Pezizomycotina</taxon>
        <taxon>Dothideomycetes</taxon>
        <taxon>Dothideomycetidae</taxon>
        <taxon>Mycosphaerellales</taxon>
        <taxon>Mycosphaerellaceae</taxon>
        <taxon>Pseudocercospora</taxon>
    </lineage>
</organism>
<dbReference type="EMBL" id="JABCIY010000193">
    <property type="protein sequence ID" value="KAF7189245.1"/>
    <property type="molecule type" value="Genomic_DNA"/>
</dbReference>
<dbReference type="Proteomes" id="UP000660729">
    <property type="component" value="Unassembled WGS sequence"/>
</dbReference>
<feature type="region of interest" description="Disordered" evidence="2">
    <location>
        <begin position="1"/>
        <end position="36"/>
    </location>
</feature>
<feature type="compositionally biased region" description="Polar residues" evidence="2">
    <location>
        <begin position="436"/>
        <end position="451"/>
    </location>
</feature>
<feature type="compositionally biased region" description="Basic and acidic residues" evidence="2">
    <location>
        <begin position="110"/>
        <end position="129"/>
    </location>
</feature>
<sequence>MAAVSTFAQQRRRKQATYGKGSRNASAWNVSGFDASDDDELAAPQVIVPRVSKTVKEAYTVQKQESKESKLKPIKARAKKQDDFDVPSSDEEVGNSITRRSPPTLGAKRRLVDAGEHREEELAPWEKRATGATSSKDGGHILHPTNTFDASGRQLITELAQATPKKGPSPKDKLTTSSPSKDVGSPGGSSAAARLKARRLQSGSQTQPSAESDVPNKQISRIHKRSEHDGAESDPTPRKRPRSGELQASVGTEDVALEDVSPPRCESTTPAPESTSMTPAPEPTVSPPKPAGDDIFDFPESSADELNRAPPKMLKRTSPQQRTRRGKLNMTSRSSPRKMESAPARLHEMLPPSDTDTTNSTAKSPSLSTSRPSTPNKTARSGNMLTPETAVKTRDTTTPKQADLWDQVMDEEVSAPSPSGLPMQDLTLKSTKRTVAKSSTVRAMLAKSSSDVGPARRRTKLVDRLKASAPSSDHDSSDDDESTDDDSTDVEMSSDGASHDKATLSQSQMYSQTSATTDSGPKITYAARVRSYLPEDSFEEGLMLGLQTEDSQPRLGFNKRTDSKPAAESQKSAFDLEDSDDDDNGGRMRTIHELRAGGGNRRFEDETTSLLYDIADHNASGRSRRRSALIEMAKKLNDKTFVEKFFRHGFERQLLKECGSAPDTIADVLLASILNFFLASDAPDHLAQSLRDGGCLRWLVQIASNRSDLRTIAKDRSSNMSKSAQAAFNDFVGQLARQERIWDDVKPGTITLRILALKALEKVVVKLRNSGDRTDLIDCDNVRSIAPTTDDVTCINDPAMLMEVSLSVSVLESFYGNAATLSWPSDVTERLINILLVPTNDHAAVQPLQILCLRLCTYLTTDSLRNCKAFSKPALIRRLLGAMLNSFRRHTTEIVKEQREKNLAFLVPAVGVTINLTLHNEKARSYAATAEAAPLLSDLVVEFQVGQKHMLDAESEEDAVANVAYGYLAVALANLCRSKSAKQIIASKLPGNNLSTLVIAVEEFVAHHQKVDMLSDEAGAEVWGAFTEMMKGILEKLKLEA</sequence>
<evidence type="ECO:0000313" key="4">
    <source>
        <dbReference type="EMBL" id="KAF7189245.1"/>
    </source>
</evidence>
<feature type="compositionally biased region" description="Acidic residues" evidence="2">
    <location>
        <begin position="84"/>
        <end position="93"/>
    </location>
</feature>
<gene>
    <name evidence="4" type="ORF">HII31_09398</name>
</gene>
<dbReference type="Gene3D" id="1.25.10.10">
    <property type="entry name" value="Leucine-rich Repeat Variant"/>
    <property type="match status" value="2"/>
</dbReference>
<feature type="compositionally biased region" description="Polar residues" evidence="2">
    <location>
        <begin position="201"/>
        <end position="219"/>
    </location>
</feature>
<dbReference type="InterPro" id="IPR022771">
    <property type="entry name" value="WAPL_C"/>
</dbReference>
<feature type="compositionally biased region" description="Polar residues" evidence="2">
    <location>
        <begin position="354"/>
        <end position="363"/>
    </location>
</feature>
<feature type="region of interest" description="Disordered" evidence="2">
    <location>
        <begin position="546"/>
        <end position="589"/>
    </location>
</feature>
<reference evidence="4" key="1">
    <citation type="submission" date="2020-04" db="EMBL/GenBank/DDBJ databases">
        <title>Draft genome resource of the tomato pathogen Pseudocercospora fuligena.</title>
        <authorList>
            <person name="Zaccaron A."/>
        </authorList>
    </citation>
    <scope>NUCLEOTIDE SEQUENCE</scope>
    <source>
        <strain evidence="4">PF001</strain>
    </source>
</reference>
<dbReference type="Pfam" id="PF07814">
    <property type="entry name" value="WAPL"/>
    <property type="match status" value="1"/>
</dbReference>
<feature type="compositionally biased region" description="Polar residues" evidence="2">
    <location>
        <begin position="376"/>
        <end position="386"/>
    </location>
</feature>
<dbReference type="InterPro" id="IPR011989">
    <property type="entry name" value="ARM-like"/>
</dbReference>
<evidence type="ECO:0000259" key="3">
    <source>
        <dbReference type="Pfam" id="PF07814"/>
    </source>
</evidence>
<feature type="compositionally biased region" description="Pro residues" evidence="2">
    <location>
        <begin position="280"/>
        <end position="290"/>
    </location>
</feature>
<comment type="caution">
    <text evidence="4">The sequence shown here is derived from an EMBL/GenBank/DDBJ whole genome shotgun (WGS) entry which is preliminary data.</text>
</comment>
<evidence type="ECO:0000256" key="2">
    <source>
        <dbReference type="SAM" id="MobiDB-lite"/>
    </source>
</evidence>
<comment type="similarity">
    <text evidence="1">Belongs to the WAPL family.</text>
</comment>
<feature type="domain" description="Wings apart-like protein C-terminal" evidence="3">
    <location>
        <begin position="588"/>
        <end position="922"/>
    </location>
</feature>
<feature type="compositionally biased region" description="Polar residues" evidence="2">
    <location>
        <begin position="503"/>
        <end position="519"/>
    </location>
</feature>
<proteinExistence type="inferred from homology"/>
<evidence type="ECO:0000313" key="5">
    <source>
        <dbReference type="Proteomes" id="UP000660729"/>
    </source>
</evidence>
<feature type="compositionally biased region" description="Acidic residues" evidence="2">
    <location>
        <begin position="476"/>
        <end position="489"/>
    </location>
</feature>
<protein>
    <recommendedName>
        <fullName evidence="3">Wings apart-like protein C-terminal domain-containing protein</fullName>
    </recommendedName>
</protein>
<dbReference type="PANTHER" id="PTHR22100:SF13">
    <property type="entry name" value="WINGS APART-LIKE PROTEIN HOMOLOG"/>
    <property type="match status" value="1"/>
</dbReference>
<name>A0A8H6VJP3_9PEZI</name>
<dbReference type="InterPro" id="IPR039874">
    <property type="entry name" value="WAPL"/>
</dbReference>
<dbReference type="OrthoDB" id="78088at2759"/>
<evidence type="ECO:0000256" key="1">
    <source>
        <dbReference type="ARBA" id="ARBA00006854"/>
    </source>
</evidence>
<feature type="compositionally biased region" description="Polar residues" evidence="2">
    <location>
        <begin position="266"/>
        <end position="278"/>
    </location>
</feature>
<keyword evidence="5" id="KW-1185">Reference proteome</keyword>